<dbReference type="Pfam" id="PF00226">
    <property type="entry name" value="DnaJ"/>
    <property type="match status" value="1"/>
</dbReference>
<dbReference type="STRING" id="10195.A0A3M7S2F3"/>
<protein>
    <submittedName>
        <fullName evidence="3">DnaJ-like protein</fullName>
    </submittedName>
</protein>
<dbReference type="EMBL" id="REGN01002145">
    <property type="protein sequence ID" value="RNA29964.1"/>
    <property type="molecule type" value="Genomic_DNA"/>
</dbReference>
<dbReference type="Gene3D" id="1.10.287.110">
    <property type="entry name" value="DnaJ domain"/>
    <property type="match status" value="1"/>
</dbReference>
<keyword evidence="1" id="KW-0143">Chaperone</keyword>
<evidence type="ECO:0000313" key="3">
    <source>
        <dbReference type="EMBL" id="RNA29964.1"/>
    </source>
</evidence>
<feature type="domain" description="J" evidence="2">
    <location>
        <begin position="4"/>
        <end position="70"/>
    </location>
</feature>
<dbReference type="InterPro" id="IPR018253">
    <property type="entry name" value="DnaJ_domain_CS"/>
</dbReference>
<name>A0A3M7S2F3_BRAPC</name>
<reference evidence="3 4" key="1">
    <citation type="journal article" date="2018" name="Sci. Rep.">
        <title>Genomic signatures of local adaptation to the degree of environmental predictability in rotifers.</title>
        <authorList>
            <person name="Franch-Gras L."/>
            <person name="Hahn C."/>
            <person name="Garcia-Roger E.M."/>
            <person name="Carmona M.J."/>
            <person name="Serra M."/>
            <person name="Gomez A."/>
        </authorList>
    </citation>
    <scope>NUCLEOTIDE SEQUENCE [LARGE SCALE GENOMIC DNA]</scope>
    <source>
        <strain evidence="3">HYR1</strain>
    </source>
</reference>
<dbReference type="PRINTS" id="PR00625">
    <property type="entry name" value="JDOMAIN"/>
</dbReference>
<dbReference type="GO" id="GO:0051082">
    <property type="term" value="F:unfolded protein binding"/>
    <property type="evidence" value="ECO:0007669"/>
    <property type="project" value="InterPro"/>
</dbReference>
<organism evidence="3 4">
    <name type="scientific">Brachionus plicatilis</name>
    <name type="common">Marine rotifer</name>
    <name type="synonym">Brachionus muelleri</name>
    <dbReference type="NCBI Taxonomy" id="10195"/>
    <lineage>
        <taxon>Eukaryota</taxon>
        <taxon>Metazoa</taxon>
        <taxon>Spiralia</taxon>
        <taxon>Gnathifera</taxon>
        <taxon>Rotifera</taxon>
        <taxon>Eurotatoria</taxon>
        <taxon>Monogononta</taxon>
        <taxon>Pseudotrocha</taxon>
        <taxon>Ploima</taxon>
        <taxon>Brachionidae</taxon>
        <taxon>Brachionus</taxon>
    </lineage>
</organism>
<evidence type="ECO:0000259" key="2">
    <source>
        <dbReference type="PROSITE" id="PS50076"/>
    </source>
</evidence>
<keyword evidence="4" id="KW-1185">Reference proteome</keyword>
<accession>A0A3M7S2F3</accession>
<dbReference type="InterPro" id="IPR001623">
    <property type="entry name" value="DnaJ_domain"/>
</dbReference>
<dbReference type="InterPro" id="IPR043183">
    <property type="entry name" value="DNJB2/6-like"/>
</dbReference>
<dbReference type="PROSITE" id="PS00636">
    <property type="entry name" value="DNAJ_1"/>
    <property type="match status" value="1"/>
</dbReference>
<dbReference type="SUPFAM" id="SSF46565">
    <property type="entry name" value="Chaperone J-domain"/>
    <property type="match status" value="1"/>
</dbReference>
<dbReference type="GO" id="GO:0030544">
    <property type="term" value="F:Hsp70 protein binding"/>
    <property type="evidence" value="ECO:0007669"/>
    <property type="project" value="InterPro"/>
</dbReference>
<evidence type="ECO:0000313" key="4">
    <source>
        <dbReference type="Proteomes" id="UP000276133"/>
    </source>
</evidence>
<proteinExistence type="predicted"/>
<dbReference type="PROSITE" id="PS50076">
    <property type="entry name" value="DNAJ_2"/>
    <property type="match status" value="1"/>
</dbReference>
<evidence type="ECO:0000256" key="1">
    <source>
        <dbReference type="ARBA" id="ARBA00023186"/>
    </source>
</evidence>
<dbReference type="CDD" id="cd06257">
    <property type="entry name" value="DnaJ"/>
    <property type="match status" value="1"/>
</dbReference>
<dbReference type="PANTHER" id="PTHR45168:SF3">
    <property type="entry name" value="DNAJ HEAT SHOCK PROTEIN FAMILY (HSP40) MEMBER B2"/>
    <property type="match status" value="1"/>
</dbReference>
<dbReference type="PANTHER" id="PTHR45168">
    <property type="entry name" value="DNAJ HOMOLOG SUBFAMILY B MEMBER 2"/>
    <property type="match status" value="1"/>
</dbReference>
<dbReference type="InterPro" id="IPR036869">
    <property type="entry name" value="J_dom_sf"/>
</dbReference>
<gene>
    <name evidence="3" type="ORF">BpHYR1_005923</name>
</gene>
<dbReference type="OrthoDB" id="10250354at2759"/>
<dbReference type="SMART" id="SM00271">
    <property type="entry name" value="DnaJ"/>
    <property type="match status" value="1"/>
</dbReference>
<dbReference type="AlphaFoldDB" id="A0A3M7S2F3"/>
<sequence length="220" mass="25506">MEENYYDILEINGNANQDEIRKAYRRLALMWHPDKNPENKELAEYEFKKISEAYEVLSDTKKKEIYDRYGKLTPDLSEMSPESNYGQEFDLFGGFRDPNDVFRDFFGSRNIFDLINNRFGNFQNQSPFFHPQPFGFDNDFFSNRGFSSFGRFGSYFDQSDFDMPASVSSTTSSTRVINGKKYETVKIQEGGVETVIKKENGVIKSKTVNGQPQNLEALKQ</sequence>
<comment type="caution">
    <text evidence="3">The sequence shown here is derived from an EMBL/GenBank/DDBJ whole genome shotgun (WGS) entry which is preliminary data.</text>
</comment>
<dbReference type="Proteomes" id="UP000276133">
    <property type="component" value="Unassembled WGS sequence"/>
</dbReference>